<evidence type="ECO:0000313" key="1">
    <source>
        <dbReference type="EMBL" id="CAG6454904.1"/>
    </source>
</evidence>
<dbReference type="EMBL" id="HBUE01027559">
    <property type="protein sequence ID" value="CAG6454904.1"/>
    <property type="molecule type" value="Transcribed_RNA"/>
</dbReference>
<accession>A0A8D8F2U9</accession>
<organism evidence="1">
    <name type="scientific">Culex pipiens</name>
    <name type="common">House mosquito</name>
    <dbReference type="NCBI Taxonomy" id="7175"/>
    <lineage>
        <taxon>Eukaryota</taxon>
        <taxon>Metazoa</taxon>
        <taxon>Ecdysozoa</taxon>
        <taxon>Arthropoda</taxon>
        <taxon>Hexapoda</taxon>
        <taxon>Insecta</taxon>
        <taxon>Pterygota</taxon>
        <taxon>Neoptera</taxon>
        <taxon>Endopterygota</taxon>
        <taxon>Diptera</taxon>
        <taxon>Nematocera</taxon>
        <taxon>Culicoidea</taxon>
        <taxon>Culicidae</taxon>
        <taxon>Culicinae</taxon>
        <taxon>Culicini</taxon>
        <taxon>Culex</taxon>
        <taxon>Culex</taxon>
    </lineage>
</organism>
<reference evidence="1" key="1">
    <citation type="submission" date="2021-05" db="EMBL/GenBank/DDBJ databases">
        <authorList>
            <person name="Alioto T."/>
            <person name="Alioto T."/>
            <person name="Gomez Garrido J."/>
        </authorList>
    </citation>
    <scope>NUCLEOTIDE SEQUENCE</scope>
</reference>
<protein>
    <submittedName>
        <fullName evidence="1">(northern house mosquito) hypothetical protein</fullName>
    </submittedName>
</protein>
<sequence length="115" mass="12636">MQSWLRICCFGDCGWSGHRPKPRPAGSSCSNSATAVMNSDDSICISWNDESHSCSIVLFSSQLELYGGMTSCLIEGILKSGIVVVASRLMSNIRSVIFPNEESNRFQTFRSTAEF</sequence>
<proteinExistence type="predicted"/>
<name>A0A8D8F2U9_CULPI</name>
<dbReference type="AlphaFoldDB" id="A0A8D8F2U9"/>